<evidence type="ECO:0000259" key="1">
    <source>
        <dbReference type="Pfam" id="PF14534"/>
    </source>
</evidence>
<accession>A0A2A2GIF5</accession>
<dbReference type="Proteomes" id="UP000218023">
    <property type="component" value="Unassembled WGS sequence"/>
</dbReference>
<dbReference type="EMBL" id="NSJZ01000010">
    <property type="protein sequence ID" value="PAU96774.1"/>
    <property type="molecule type" value="Genomic_DNA"/>
</dbReference>
<dbReference type="SUPFAM" id="SSF54427">
    <property type="entry name" value="NTF2-like"/>
    <property type="match status" value="1"/>
</dbReference>
<evidence type="ECO:0000313" key="3">
    <source>
        <dbReference type="Proteomes" id="UP000218023"/>
    </source>
</evidence>
<organism evidence="2 3">
    <name type="scientific">Paracoccus salipaludis</name>
    <dbReference type="NCBI Taxonomy" id="2032623"/>
    <lineage>
        <taxon>Bacteria</taxon>
        <taxon>Pseudomonadati</taxon>
        <taxon>Pseudomonadota</taxon>
        <taxon>Alphaproteobacteria</taxon>
        <taxon>Rhodobacterales</taxon>
        <taxon>Paracoccaceae</taxon>
        <taxon>Paracoccus</taxon>
    </lineage>
</organism>
<dbReference type="OrthoDB" id="8912653at2"/>
<dbReference type="CDD" id="cd00531">
    <property type="entry name" value="NTF2_like"/>
    <property type="match status" value="1"/>
</dbReference>
<keyword evidence="3" id="KW-1185">Reference proteome</keyword>
<reference evidence="2 3" key="1">
    <citation type="submission" date="2017-09" db="EMBL/GenBank/DDBJ databases">
        <title>Paracoccus alkalisoli sp. nov., isolated from saline alkaline soil.</title>
        <authorList>
            <person name="Dong X."/>
            <person name="Zhang G."/>
        </authorList>
    </citation>
    <scope>NUCLEOTIDE SEQUENCE [LARGE SCALE GENOMIC DNA]</scope>
    <source>
        <strain evidence="2 3">WN007</strain>
    </source>
</reference>
<feature type="domain" description="DUF4440" evidence="1">
    <location>
        <begin position="11"/>
        <end position="114"/>
    </location>
</feature>
<name>A0A2A2GIF5_9RHOB</name>
<evidence type="ECO:0000313" key="2">
    <source>
        <dbReference type="EMBL" id="PAU96774.1"/>
    </source>
</evidence>
<gene>
    <name evidence="2" type="ORF">CK240_11885</name>
</gene>
<dbReference type="Gene3D" id="3.10.450.50">
    <property type="match status" value="1"/>
</dbReference>
<proteinExistence type="predicted"/>
<dbReference type="InterPro" id="IPR032710">
    <property type="entry name" value="NTF2-like_dom_sf"/>
</dbReference>
<sequence length="125" mass="14167">MPVTDLELAQSLEARRTEAMQAGDADALERMFDDELVYTHSFGNRDSKAEFIDKFRRGGFVYHELRNTVDQVSRRGDVLIVTGAMWSRATVAGTDRIIDNVATVVWARKEGEWKFLAFAPTPIRS</sequence>
<dbReference type="Pfam" id="PF14534">
    <property type="entry name" value="DUF4440"/>
    <property type="match status" value="1"/>
</dbReference>
<dbReference type="InterPro" id="IPR027843">
    <property type="entry name" value="DUF4440"/>
</dbReference>
<comment type="caution">
    <text evidence="2">The sequence shown here is derived from an EMBL/GenBank/DDBJ whole genome shotgun (WGS) entry which is preliminary data.</text>
</comment>
<dbReference type="AlphaFoldDB" id="A0A2A2GIF5"/>
<protein>
    <recommendedName>
        <fullName evidence="1">DUF4440 domain-containing protein</fullName>
    </recommendedName>
</protein>